<dbReference type="Proteomes" id="UP000596351">
    <property type="component" value="Plasmid p1"/>
</dbReference>
<keyword evidence="3" id="KW-1185">Reference proteome</keyword>
<accession>A0ABX7F240</accession>
<sequence length="73" mass="8350">MIYLALLLYCLVCTIFLMASYFEGERDGGDWDIWRLVGLAFSLVWPLNLMIGLFAVAWSRPVSQPAVTPSHKW</sequence>
<dbReference type="RefSeq" id="WP_203020121.1">
    <property type="nucleotide sequence ID" value="NZ_CP032406.1"/>
</dbReference>
<evidence type="ECO:0008006" key="4">
    <source>
        <dbReference type="Google" id="ProtNLM"/>
    </source>
</evidence>
<dbReference type="EMBL" id="CP032406">
    <property type="protein sequence ID" value="QRF54356.1"/>
    <property type="molecule type" value="Genomic_DNA"/>
</dbReference>
<keyword evidence="1" id="KW-0812">Transmembrane</keyword>
<keyword evidence="1" id="KW-0472">Membrane</keyword>
<evidence type="ECO:0000313" key="3">
    <source>
        <dbReference type="Proteomes" id="UP000596351"/>
    </source>
</evidence>
<keyword evidence="1" id="KW-1133">Transmembrane helix</keyword>
<name>A0ABX7F240_9HYPH</name>
<gene>
    <name evidence="2" type="ORF">D4A92_22830</name>
</gene>
<proteinExistence type="predicted"/>
<keyword evidence="2" id="KW-0614">Plasmid</keyword>
<feature type="transmembrane region" description="Helical" evidence="1">
    <location>
        <begin position="34"/>
        <end position="58"/>
    </location>
</feature>
<reference evidence="2 3" key="1">
    <citation type="submission" date="2018-09" db="EMBL/GenBank/DDBJ databases">
        <title>Rhizobium sp. MAE2-X.</title>
        <authorList>
            <person name="Lee Y."/>
            <person name="Jeon C.O."/>
        </authorList>
    </citation>
    <scope>NUCLEOTIDE SEQUENCE [LARGE SCALE GENOMIC DNA]</scope>
    <source>
        <strain evidence="2 3">MAE2-X</strain>
        <plasmid evidence="2 3">p1</plasmid>
    </source>
</reference>
<evidence type="ECO:0000313" key="2">
    <source>
        <dbReference type="EMBL" id="QRF54356.1"/>
    </source>
</evidence>
<organism evidence="2 3">
    <name type="scientific">Rhizobium rosettiformans</name>
    <dbReference type="NCBI Taxonomy" id="1368430"/>
    <lineage>
        <taxon>Bacteria</taxon>
        <taxon>Pseudomonadati</taxon>
        <taxon>Pseudomonadota</taxon>
        <taxon>Alphaproteobacteria</taxon>
        <taxon>Hyphomicrobiales</taxon>
        <taxon>Rhizobiaceae</taxon>
        <taxon>Rhizobium/Agrobacterium group</taxon>
        <taxon>Rhizobium</taxon>
    </lineage>
</organism>
<protein>
    <recommendedName>
        <fullName evidence="4">DUF2842 domain-containing protein</fullName>
    </recommendedName>
</protein>
<evidence type="ECO:0000256" key="1">
    <source>
        <dbReference type="SAM" id="Phobius"/>
    </source>
</evidence>
<geneLocation type="plasmid" evidence="2 3">
    <name>p1</name>
</geneLocation>